<dbReference type="EMBL" id="AGNL01035384">
    <property type="protein sequence ID" value="EJK54724.1"/>
    <property type="molecule type" value="Genomic_DNA"/>
</dbReference>
<organism evidence="1 2">
    <name type="scientific">Thalassiosira oceanica</name>
    <name type="common">Marine diatom</name>
    <dbReference type="NCBI Taxonomy" id="159749"/>
    <lineage>
        <taxon>Eukaryota</taxon>
        <taxon>Sar</taxon>
        <taxon>Stramenopiles</taxon>
        <taxon>Ochrophyta</taxon>
        <taxon>Bacillariophyta</taxon>
        <taxon>Coscinodiscophyceae</taxon>
        <taxon>Thalassiosirophycidae</taxon>
        <taxon>Thalassiosirales</taxon>
        <taxon>Thalassiosiraceae</taxon>
        <taxon>Thalassiosira</taxon>
    </lineage>
</organism>
<sequence>MAAAAEAAEAADADIRAKKAEAKGVTIFSVFIGTNERETVTDAAGGKSRWRGWGAKVVGNEHKGRAKGGAASGSRLDWRGGRGTDGWLCETGCERLASGEVGGSSDGDLGGWRFTGAAGRDRAAAEALAP</sequence>
<proteinExistence type="predicted"/>
<accession>K0RQU3</accession>
<comment type="caution">
    <text evidence="1">The sequence shown here is derived from an EMBL/GenBank/DDBJ whole genome shotgun (WGS) entry which is preliminary data.</text>
</comment>
<keyword evidence="2" id="KW-1185">Reference proteome</keyword>
<name>K0RQU3_THAOC</name>
<dbReference type="AlphaFoldDB" id="K0RQU3"/>
<evidence type="ECO:0000313" key="2">
    <source>
        <dbReference type="Proteomes" id="UP000266841"/>
    </source>
</evidence>
<gene>
    <name evidence="1" type="ORF">THAOC_25624</name>
</gene>
<dbReference type="Proteomes" id="UP000266841">
    <property type="component" value="Unassembled WGS sequence"/>
</dbReference>
<protein>
    <submittedName>
        <fullName evidence="1">Uncharacterized protein</fullName>
    </submittedName>
</protein>
<reference evidence="1 2" key="1">
    <citation type="journal article" date="2012" name="Genome Biol.">
        <title>Genome and low-iron response of an oceanic diatom adapted to chronic iron limitation.</title>
        <authorList>
            <person name="Lommer M."/>
            <person name="Specht M."/>
            <person name="Roy A.S."/>
            <person name="Kraemer L."/>
            <person name="Andreson R."/>
            <person name="Gutowska M.A."/>
            <person name="Wolf J."/>
            <person name="Bergner S.V."/>
            <person name="Schilhabel M.B."/>
            <person name="Klostermeier U.C."/>
            <person name="Beiko R.G."/>
            <person name="Rosenstiel P."/>
            <person name="Hippler M."/>
            <person name="Laroche J."/>
        </authorList>
    </citation>
    <scope>NUCLEOTIDE SEQUENCE [LARGE SCALE GENOMIC DNA]</scope>
    <source>
        <strain evidence="1 2">CCMP1005</strain>
    </source>
</reference>
<evidence type="ECO:0000313" key="1">
    <source>
        <dbReference type="EMBL" id="EJK54724.1"/>
    </source>
</evidence>